<dbReference type="AlphaFoldDB" id="A4T3T4"/>
<dbReference type="KEGG" id="mgi:Mflv_0444"/>
<sequence length="364" mass="37184">MSPVRVPVAVLARAQAALGDLRADAEVLIGGRAALLGLAPDGRISAGGATRLLAGPDGWCALTLSRPDDVDAVPALLGADDLPDDMWSAIGRVIAETGVWVFAERARLLGLPVGVLGEATEAPTALCRNGERKAFGDLNGLLVADLSSMWAGPLCGRLLSDAGATVVKVETRTRPDGTRQGSAAFFDWMNSGKLAYAADLEDPGLRRLLGAADVVIESSRPAALQRRGLGPTDVAGPAGRVWVRITGHGTDGARADWVAFGDDAAVSGGLVSGSPADPRFCGDAIADPLTGIRAAAEVLASRRRGGGELIELSMAGVAAEYAQLPRGDEKPCVATPVAAPRGPALGADNAAVDRLVADRATLPC</sequence>
<dbReference type="PANTHER" id="PTHR48228">
    <property type="entry name" value="SUCCINYL-COA--D-CITRAMALATE COA-TRANSFERASE"/>
    <property type="match status" value="1"/>
</dbReference>
<accession>A4T3T4</accession>
<reference evidence="1" key="1">
    <citation type="submission" date="2007-04" db="EMBL/GenBank/DDBJ databases">
        <authorList>
            <consortium name="US DOE Joint Genome Institute"/>
            <person name="Copeland A."/>
            <person name="Lucas S."/>
            <person name="Lapidus A."/>
            <person name="Barry K."/>
            <person name="Detter J.C."/>
            <person name="Glavina del Rio T."/>
            <person name="Hammon N."/>
            <person name="Israni S."/>
            <person name="Dalin E."/>
            <person name="Tice H."/>
            <person name="Pitluck S."/>
            <person name="Chain P."/>
            <person name="Malfatti S."/>
            <person name="Shin M."/>
            <person name="Vergez L."/>
            <person name="Schmutz J."/>
            <person name="Larimer F."/>
            <person name="Land M."/>
            <person name="Hauser L."/>
            <person name="Kyrpides N."/>
            <person name="Mikhailova N."/>
            <person name="Miller C."/>
            <person name="Richardson P."/>
        </authorList>
    </citation>
    <scope>NUCLEOTIDE SEQUENCE</scope>
    <source>
        <strain evidence="1">PYR-GCK</strain>
    </source>
</reference>
<dbReference type="Gene3D" id="3.40.50.10540">
    <property type="entry name" value="Crotonobetainyl-coa:carnitine coa-transferase, domain 1"/>
    <property type="match status" value="1"/>
</dbReference>
<dbReference type="PANTHER" id="PTHR48228:SF7">
    <property type="entry name" value="FATTY ACYL-COA TRANSFERASE RV3272-RELATED"/>
    <property type="match status" value="1"/>
</dbReference>
<dbReference type="InterPro" id="IPR050509">
    <property type="entry name" value="CoA-transferase_III"/>
</dbReference>
<evidence type="ECO:0008006" key="2">
    <source>
        <dbReference type="Google" id="ProtNLM"/>
    </source>
</evidence>
<protein>
    <recommendedName>
        <fullName evidence="2">Formyl-CoA transferase</fullName>
    </recommendedName>
</protein>
<dbReference type="Pfam" id="PF02515">
    <property type="entry name" value="CoA_transf_3"/>
    <property type="match status" value="1"/>
</dbReference>
<organism evidence="1">
    <name type="scientific">Mycolicibacterium gilvum (strain PYR-GCK)</name>
    <name type="common">Mycobacterium gilvum (strain PYR-GCK)</name>
    <dbReference type="NCBI Taxonomy" id="350054"/>
    <lineage>
        <taxon>Bacteria</taxon>
        <taxon>Bacillati</taxon>
        <taxon>Actinomycetota</taxon>
        <taxon>Actinomycetes</taxon>
        <taxon>Mycobacteriales</taxon>
        <taxon>Mycobacteriaceae</taxon>
        <taxon>Mycolicibacterium</taxon>
    </lineage>
</organism>
<dbReference type="InterPro" id="IPR003673">
    <property type="entry name" value="CoA-Trfase_fam_III"/>
</dbReference>
<evidence type="ECO:0000313" key="1">
    <source>
        <dbReference type="EMBL" id="ABP42938.1"/>
    </source>
</evidence>
<dbReference type="SUPFAM" id="SSF89796">
    <property type="entry name" value="CoA-transferase family III (CaiB/BaiF)"/>
    <property type="match status" value="1"/>
</dbReference>
<gene>
    <name evidence="1" type="ordered locus">Mflv_0444</name>
</gene>
<dbReference type="STRING" id="350054.Mflv_0444"/>
<dbReference type="HOGENOM" id="CLU_040528_0_0_11"/>
<dbReference type="GO" id="GO:0003824">
    <property type="term" value="F:catalytic activity"/>
    <property type="evidence" value="ECO:0007669"/>
    <property type="project" value="InterPro"/>
</dbReference>
<dbReference type="InterPro" id="IPR023606">
    <property type="entry name" value="CoA-Trfase_III_dom_1_sf"/>
</dbReference>
<dbReference type="EMBL" id="CP000656">
    <property type="protein sequence ID" value="ABP42938.1"/>
    <property type="molecule type" value="Genomic_DNA"/>
</dbReference>
<dbReference type="OrthoDB" id="4909260at2"/>
<reference evidence="1" key="2">
    <citation type="journal article" date="2013" name="PLoS ONE">
        <title>A Gene Expression Study of the Activities of Aromatic Ring-Cleavage Dioxygenases in Mycobacterium gilvum PYR-GCK to Changes in Salinity and pH during Pyrene Degradation.</title>
        <authorList>
            <person name="Badejo A.C."/>
            <person name="Badejo A.O."/>
            <person name="Shin K.H."/>
            <person name="Chai Y.G."/>
        </authorList>
    </citation>
    <scope>NUCLEOTIDE SEQUENCE [LARGE SCALE GENOMIC DNA]</scope>
    <source>
        <strain evidence="1">PYR-GCK</strain>
    </source>
</reference>
<name>A4T3T4_MYCGI</name>
<dbReference type="eggNOG" id="COG1804">
    <property type="taxonomic scope" value="Bacteria"/>
</dbReference>
<proteinExistence type="predicted"/>